<evidence type="ECO:0000256" key="2">
    <source>
        <dbReference type="PROSITE-ProRule" id="PRU00703"/>
    </source>
</evidence>
<dbReference type="STRING" id="651182.TOL2_C16020"/>
<accession>K0N705</accession>
<proteinExistence type="predicted"/>
<dbReference type="EMBL" id="FO203503">
    <property type="protein sequence ID" value="CCK79764.1"/>
    <property type="molecule type" value="Genomic_DNA"/>
</dbReference>
<dbReference type="SUPFAM" id="SSF54631">
    <property type="entry name" value="CBS-domain pair"/>
    <property type="match status" value="1"/>
</dbReference>
<dbReference type="SMART" id="SM00116">
    <property type="entry name" value="CBS"/>
    <property type="match status" value="2"/>
</dbReference>
<dbReference type="Gene3D" id="3.10.580.10">
    <property type="entry name" value="CBS-domain"/>
    <property type="match status" value="1"/>
</dbReference>
<dbReference type="KEGG" id="dto:TOL2_C16020"/>
<sequence>MIVKNWMSKNPDTMSSDLSAKEAMDLFEEKRVPFMSVVDNGKFRGLIARRDLRAAAAWAIASQDIYEIEYFNERLKVKDIMVRKPVTITVDDSVETALEKGKAFGRSFLPVMDNDTLVGTLSNRDFSNALGQLLGTYEGLHSASIEISGNSRDSIRKILEDIFAMGLEIKGLFTLKNPDSGKKRLILRFQAKCFKRIISLIKEKGYNLIEVVKHEQ</sequence>
<dbReference type="PROSITE" id="PS51371">
    <property type="entry name" value="CBS"/>
    <property type="match status" value="2"/>
</dbReference>
<feature type="domain" description="CBS" evidence="3">
    <location>
        <begin position="7"/>
        <end position="65"/>
    </location>
</feature>
<protein>
    <submittedName>
        <fullName evidence="4">PpsC: phenylphosphate synthetase activity stimulating protein</fullName>
    </submittedName>
</protein>
<evidence type="ECO:0000313" key="5">
    <source>
        <dbReference type="Proteomes" id="UP000007347"/>
    </source>
</evidence>
<organism evidence="4 5">
    <name type="scientific">Desulfobacula toluolica (strain DSM 7467 / Tol2)</name>
    <dbReference type="NCBI Taxonomy" id="651182"/>
    <lineage>
        <taxon>Bacteria</taxon>
        <taxon>Pseudomonadati</taxon>
        <taxon>Thermodesulfobacteriota</taxon>
        <taxon>Desulfobacteria</taxon>
        <taxon>Desulfobacterales</taxon>
        <taxon>Desulfobacteraceae</taxon>
        <taxon>Desulfobacula</taxon>
    </lineage>
</organism>
<gene>
    <name evidence="4" type="primary">ppsC</name>
    <name evidence="4" type="ordered locus">TOL2_C16020</name>
</gene>
<evidence type="ECO:0000313" key="4">
    <source>
        <dbReference type="EMBL" id="CCK79764.1"/>
    </source>
</evidence>
<dbReference type="RefSeq" id="WP_014957108.1">
    <property type="nucleotide sequence ID" value="NC_018645.1"/>
</dbReference>
<dbReference type="Proteomes" id="UP000007347">
    <property type="component" value="Chromosome"/>
</dbReference>
<evidence type="ECO:0000256" key="1">
    <source>
        <dbReference type="ARBA" id="ARBA00023122"/>
    </source>
</evidence>
<evidence type="ECO:0000259" key="3">
    <source>
        <dbReference type="PROSITE" id="PS51371"/>
    </source>
</evidence>
<dbReference type="InterPro" id="IPR000644">
    <property type="entry name" value="CBS_dom"/>
</dbReference>
<dbReference type="PANTHER" id="PTHR43080">
    <property type="entry name" value="CBS DOMAIN-CONTAINING PROTEIN CBSX3, MITOCHONDRIAL"/>
    <property type="match status" value="1"/>
</dbReference>
<dbReference type="PANTHER" id="PTHR43080:SF2">
    <property type="entry name" value="CBS DOMAIN-CONTAINING PROTEIN"/>
    <property type="match status" value="1"/>
</dbReference>
<dbReference type="OrthoDB" id="9802114at2"/>
<dbReference type="HOGENOM" id="CLU_040681_6_0_7"/>
<name>K0N705_DESTT</name>
<feature type="domain" description="CBS" evidence="3">
    <location>
        <begin position="81"/>
        <end position="136"/>
    </location>
</feature>
<keyword evidence="5" id="KW-1185">Reference proteome</keyword>
<dbReference type="AlphaFoldDB" id="K0N705"/>
<dbReference type="InterPro" id="IPR051257">
    <property type="entry name" value="Diverse_CBS-Domain"/>
</dbReference>
<keyword evidence="1 2" id="KW-0129">CBS domain</keyword>
<reference evidence="4 5" key="1">
    <citation type="journal article" date="2013" name="Environ. Microbiol.">
        <title>Complete genome, catabolic sub-proteomes and key-metabolites of Desulfobacula toluolica Tol2, a marine, aromatic compound-degrading, sulfate-reducing bacterium.</title>
        <authorList>
            <person name="Wohlbrand L."/>
            <person name="Jacob J.H."/>
            <person name="Kube M."/>
            <person name="Mussmann M."/>
            <person name="Jarling R."/>
            <person name="Beck A."/>
            <person name="Amann R."/>
            <person name="Wilkes H."/>
            <person name="Reinhardt R."/>
            <person name="Rabus R."/>
        </authorList>
    </citation>
    <scope>NUCLEOTIDE SEQUENCE [LARGE SCALE GENOMIC DNA]</scope>
    <source>
        <strain evidence="5">DSM 7467 / Tol2</strain>
    </source>
</reference>
<dbReference type="Pfam" id="PF00571">
    <property type="entry name" value="CBS"/>
    <property type="match status" value="2"/>
</dbReference>
<dbReference type="InterPro" id="IPR046342">
    <property type="entry name" value="CBS_dom_sf"/>
</dbReference>